<gene>
    <name evidence="3" type="ORF">IX83_07400</name>
</gene>
<evidence type="ECO:0000313" key="3">
    <source>
        <dbReference type="EMBL" id="AIL33145.1"/>
    </source>
</evidence>
<dbReference type="FunFam" id="3.30.70.100:FF:000043">
    <property type="entry name" value="Copper-transporting ATPase 2"/>
    <property type="match status" value="1"/>
</dbReference>
<dbReference type="GO" id="GO:0046872">
    <property type="term" value="F:metal ion binding"/>
    <property type="evidence" value="ECO:0007669"/>
    <property type="project" value="UniProtKB-KW"/>
</dbReference>
<dbReference type="PROSITE" id="PS50846">
    <property type="entry name" value="HMA_2"/>
    <property type="match status" value="1"/>
</dbReference>
<dbReference type="InterPro" id="IPR036163">
    <property type="entry name" value="HMA_dom_sf"/>
</dbReference>
<evidence type="ECO:0000259" key="2">
    <source>
        <dbReference type="PROSITE" id="PS50846"/>
    </source>
</evidence>
<dbReference type="SUPFAM" id="SSF55008">
    <property type="entry name" value="HMA, heavy metal-associated domain"/>
    <property type="match status" value="1"/>
</dbReference>
<dbReference type="Pfam" id="PF00403">
    <property type="entry name" value="HMA"/>
    <property type="match status" value="1"/>
</dbReference>
<dbReference type="AlphaFoldDB" id="A0A077DE76"/>
<dbReference type="HOGENOM" id="CLU_134973_10_2_4"/>
<reference evidence="3 4" key="1">
    <citation type="journal article" date="2014" name="BMC Genomics">
        <title>A genomic perspective on a new bacterial genus and species from the Alcaligenaceae family, Basilea psittacipulmonis.</title>
        <authorList>
            <person name="Whiteson K.L."/>
            <person name="Hernandez D."/>
            <person name="Lazarevic V."/>
            <person name="Gaia N."/>
            <person name="Farinelli L."/>
            <person name="Francois P."/>
            <person name="Pilo P."/>
            <person name="Frey J."/>
            <person name="Schrenzel J."/>
        </authorList>
    </citation>
    <scope>NUCLEOTIDE SEQUENCE [LARGE SCALE GENOMIC DNA]</scope>
    <source>
        <strain evidence="3 4">DSM 24701</strain>
    </source>
</reference>
<dbReference type="eggNOG" id="COG2608">
    <property type="taxonomic scope" value="Bacteria"/>
</dbReference>
<sequence>MSTQTTVKIEGMTCQGCVRSVKTALEQAPGIQSVEVSLERKQADIVFDESLCSLNKIHHIIEEKGFDVQ</sequence>
<protein>
    <recommendedName>
        <fullName evidence="2">HMA domain-containing protein</fullName>
    </recommendedName>
</protein>
<dbReference type="InterPro" id="IPR006121">
    <property type="entry name" value="HMA_dom"/>
</dbReference>
<evidence type="ECO:0000256" key="1">
    <source>
        <dbReference type="ARBA" id="ARBA00022723"/>
    </source>
</evidence>
<dbReference type="STRING" id="1072685.IX83_07400"/>
<dbReference type="InterPro" id="IPR001802">
    <property type="entry name" value="MerP/CopZ"/>
</dbReference>
<dbReference type="EMBL" id="CP009238">
    <property type="protein sequence ID" value="AIL33145.1"/>
    <property type="molecule type" value="Genomic_DNA"/>
</dbReference>
<dbReference type="PROSITE" id="PS01047">
    <property type="entry name" value="HMA_1"/>
    <property type="match status" value="1"/>
</dbReference>
<keyword evidence="1" id="KW-0479">Metal-binding</keyword>
<dbReference type="Gene3D" id="3.30.70.100">
    <property type="match status" value="1"/>
</dbReference>
<dbReference type="KEGG" id="bpsi:IX83_07400"/>
<dbReference type="PANTHER" id="PTHR46594">
    <property type="entry name" value="P-TYPE CATION-TRANSPORTING ATPASE"/>
    <property type="match status" value="1"/>
</dbReference>
<dbReference type="PRINTS" id="PR00946">
    <property type="entry name" value="HGSCAVENGER"/>
</dbReference>
<dbReference type="Proteomes" id="UP000028945">
    <property type="component" value="Chromosome"/>
</dbReference>
<dbReference type="CDD" id="cd00371">
    <property type="entry name" value="HMA"/>
    <property type="match status" value="1"/>
</dbReference>
<accession>A0A077DE76</accession>
<dbReference type="InterPro" id="IPR017969">
    <property type="entry name" value="Heavy-metal-associated_CS"/>
</dbReference>
<feature type="domain" description="HMA" evidence="2">
    <location>
        <begin position="3"/>
        <end position="69"/>
    </location>
</feature>
<evidence type="ECO:0000313" key="4">
    <source>
        <dbReference type="Proteomes" id="UP000028945"/>
    </source>
</evidence>
<keyword evidence="4" id="KW-1185">Reference proteome</keyword>
<organism evidence="3 4">
    <name type="scientific">Basilea psittacipulmonis DSM 24701</name>
    <dbReference type="NCBI Taxonomy" id="1072685"/>
    <lineage>
        <taxon>Bacteria</taxon>
        <taxon>Pseudomonadati</taxon>
        <taxon>Pseudomonadota</taxon>
        <taxon>Betaproteobacteria</taxon>
        <taxon>Burkholderiales</taxon>
        <taxon>Alcaligenaceae</taxon>
        <taxon>Basilea</taxon>
    </lineage>
</organism>
<dbReference type="OrthoDB" id="9813965at2"/>
<name>A0A077DE76_9BURK</name>
<dbReference type="PANTHER" id="PTHR46594:SF4">
    <property type="entry name" value="P-TYPE CATION-TRANSPORTING ATPASE"/>
    <property type="match status" value="1"/>
</dbReference>
<proteinExistence type="predicted"/>